<evidence type="ECO:0000256" key="3">
    <source>
        <dbReference type="ARBA" id="ARBA00023295"/>
    </source>
</evidence>
<dbReference type="InterPro" id="IPR013783">
    <property type="entry name" value="Ig-like_fold"/>
</dbReference>
<feature type="signal peptide" evidence="4">
    <location>
        <begin position="1"/>
        <end position="19"/>
    </location>
</feature>
<organism evidence="8 9">
    <name type="scientific">Streptacidiphilus jiangxiensis</name>
    <dbReference type="NCBI Taxonomy" id="235985"/>
    <lineage>
        <taxon>Bacteria</taxon>
        <taxon>Bacillati</taxon>
        <taxon>Actinomycetota</taxon>
        <taxon>Actinomycetes</taxon>
        <taxon>Kitasatosporales</taxon>
        <taxon>Streptomycetaceae</taxon>
        <taxon>Streptacidiphilus</taxon>
    </lineage>
</organism>
<dbReference type="OrthoDB" id="9758603at2"/>
<keyword evidence="9" id="KW-1185">Reference proteome</keyword>
<feature type="domain" description="Exo-beta-D-glucosaminidase Ig-fold" evidence="6">
    <location>
        <begin position="828"/>
        <end position="944"/>
    </location>
</feature>
<dbReference type="EMBL" id="FOAZ01000004">
    <property type="protein sequence ID" value="SEK95346.1"/>
    <property type="molecule type" value="Genomic_DNA"/>
</dbReference>
<dbReference type="eggNOG" id="COG3250">
    <property type="taxonomic scope" value="Bacteria"/>
</dbReference>
<accession>A0A1H7L9B8</accession>
<dbReference type="Pfam" id="PF00703">
    <property type="entry name" value="Glyco_hydro_2"/>
    <property type="match status" value="1"/>
</dbReference>
<dbReference type="GO" id="GO:0004553">
    <property type="term" value="F:hydrolase activity, hydrolyzing O-glycosyl compounds"/>
    <property type="evidence" value="ECO:0007669"/>
    <property type="project" value="InterPro"/>
</dbReference>
<dbReference type="InterPro" id="IPR008979">
    <property type="entry name" value="Galactose-bd-like_sf"/>
</dbReference>
<dbReference type="Gene3D" id="3.20.20.80">
    <property type="entry name" value="Glycosidases"/>
    <property type="match status" value="1"/>
</dbReference>
<keyword evidence="4" id="KW-0732">Signal</keyword>
<name>A0A1H7L9B8_STRJI</name>
<protein>
    <submittedName>
        <fullName evidence="8">Exo-1,4-beta-D-glucosaminidase</fullName>
    </submittedName>
</protein>
<dbReference type="InterPro" id="IPR054593">
    <property type="entry name" value="Beta-mannosidase-like_N2"/>
</dbReference>
<dbReference type="Pfam" id="PF18368">
    <property type="entry name" value="Ig_GlcNase"/>
    <property type="match status" value="1"/>
</dbReference>
<evidence type="ECO:0000259" key="6">
    <source>
        <dbReference type="Pfam" id="PF18368"/>
    </source>
</evidence>
<evidence type="ECO:0000256" key="1">
    <source>
        <dbReference type="ARBA" id="ARBA00007401"/>
    </source>
</evidence>
<dbReference type="PANTHER" id="PTHR43536:SF1">
    <property type="entry name" value="MANNOSYLGLYCOPROTEIN ENDO-BETA-MANNOSIDASE"/>
    <property type="match status" value="1"/>
</dbReference>
<dbReference type="Proteomes" id="UP000183015">
    <property type="component" value="Unassembled WGS sequence"/>
</dbReference>
<dbReference type="InterPro" id="IPR041351">
    <property type="entry name" value="Ig_GlcNase"/>
</dbReference>
<evidence type="ECO:0000256" key="2">
    <source>
        <dbReference type="ARBA" id="ARBA00022801"/>
    </source>
</evidence>
<keyword evidence="3" id="KW-0326">Glycosidase</keyword>
<dbReference type="RefSeq" id="WP_042441469.1">
    <property type="nucleotide sequence ID" value="NZ_BBPN01000001.1"/>
</dbReference>
<dbReference type="AlphaFoldDB" id="A0A1H7L9B8"/>
<dbReference type="GO" id="GO:0005975">
    <property type="term" value="P:carbohydrate metabolic process"/>
    <property type="evidence" value="ECO:0007669"/>
    <property type="project" value="InterPro"/>
</dbReference>
<dbReference type="SUPFAM" id="SSF49303">
    <property type="entry name" value="beta-Galactosidase/glucuronidase domain"/>
    <property type="match status" value="3"/>
</dbReference>
<dbReference type="InterPro" id="IPR036156">
    <property type="entry name" value="Beta-gal/glucu_dom_sf"/>
</dbReference>
<dbReference type="InterPro" id="IPR006102">
    <property type="entry name" value="Ig-like_GH2"/>
</dbReference>
<sequence length="952" mass="100241">MALTRLPRTGVLVAAACLAAVSLTVPDHTTHSPTPSAAPVAFADPATGSTAVSNLGATGGWRVLTSATATQGGAAISTPGFSTTNWLSVGNDGGGAPGTEINALLQNGGCPNVFVSTTMKTCFGQMTKVGAESIAQFSTPWWYRTDFTAPPAGQDAKLILNGVVGQADVWVDGTEVATSATVSGDYARNVFDVTSLLRSGTNSVAIEVYPNNPTTMLTLDDVDWTQIPPDNNTGIQFPVQLQTAGALVIGDAHVDQSTAADLSSSALTVKAAVTNTTTAAQTGTVSATVTPPGTGGTPVTVSQNVTVPAGSTQTVSFTPTAFPSLTLASPQIWWPYQLGAQPLYTLATSVAQSGTTLNSTSETFGIRTVTSYLTGASTMAPSGVRAFKINNVPLVVRGGGWDPDLFLRYDPADTAKQIGLFKAMGVNTIRLEGHLMPADWYQQMDAAGILVNAGYQCCDFWENTSYTTAQQADYQLTAQSLGQILRNHPSVFSFQWSDNAPTATQETLALNGFAAADYTGPFISSAEYNSSPQLGASGEKEGPYDWVPPNYWYDTTHYPSGDATLTNAGGSWGYDSEQSAGNTIPTLDSINRFLSAADQTALWQSPSANQYHDNYEGTRHTGYHFGTNDNLDTAVTDRYGAPTSLAQYVEEAQVQNYEDTRAQFEAFVDHSTNAAQPSTGTIYWQLNKGWPTMLWSLWNNDGDQAGAFFGAQKANRPLHALYALDNNTVTVDNLGGAAQSGLTVEAKVYNTAGSVLDDQTSGTLSLASQQVQNKVLTPKIPTAAGTVYFVELLLRQNGVLVDRNVYWNNTTTDAVNWTKTIGQPQASMSSYANLSALRSLAPATVSVTAATSNQAGPNGSDKLVTVTVTNTSTTPAVGFFLRADLRRGTASGTELAGDNELQSSIWSDNDVTLWPGESETLTASYSSADLQGATPVVSLSGWNVAKTDTVAG</sequence>
<reference evidence="9" key="1">
    <citation type="submission" date="2016-10" db="EMBL/GenBank/DDBJ databases">
        <authorList>
            <person name="Varghese N."/>
        </authorList>
    </citation>
    <scope>NUCLEOTIDE SEQUENCE [LARGE SCALE GENOMIC DNA]</scope>
    <source>
        <strain evidence="9">DSM 45096 / BCRC 16803 / CGMCC 4.1857 / CIP 109030 / JCM 12277 / KCTC 19219 / NBRC 100920 / 33214</strain>
    </source>
</reference>
<comment type="similarity">
    <text evidence="1">Belongs to the glycosyl hydrolase 2 family.</text>
</comment>
<evidence type="ECO:0000313" key="8">
    <source>
        <dbReference type="EMBL" id="SEK95346.1"/>
    </source>
</evidence>
<dbReference type="Gene3D" id="2.60.40.10">
    <property type="entry name" value="Immunoglobulins"/>
    <property type="match status" value="3"/>
</dbReference>
<dbReference type="SUPFAM" id="SSF49785">
    <property type="entry name" value="Galactose-binding domain-like"/>
    <property type="match status" value="1"/>
</dbReference>
<evidence type="ECO:0000259" key="7">
    <source>
        <dbReference type="Pfam" id="PF22666"/>
    </source>
</evidence>
<evidence type="ECO:0000259" key="5">
    <source>
        <dbReference type="Pfam" id="PF00703"/>
    </source>
</evidence>
<dbReference type="Pfam" id="PF22666">
    <property type="entry name" value="Glyco_hydro_2_N2"/>
    <property type="match status" value="1"/>
</dbReference>
<evidence type="ECO:0000313" key="9">
    <source>
        <dbReference type="Proteomes" id="UP000183015"/>
    </source>
</evidence>
<dbReference type="SUPFAM" id="SSF51445">
    <property type="entry name" value="(Trans)glycosidases"/>
    <property type="match status" value="1"/>
</dbReference>
<feature type="chain" id="PRO_5039574345" evidence="4">
    <location>
        <begin position="20"/>
        <end position="952"/>
    </location>
</feature>
<dbReference type="PANTHER" id="PTHR43536">
    <property type="entry name" value="MANNOSYLGLYCOPROTEIN ENDO-BETA-MANNOSIDASE"/>
    <property type="match status" value="1"/>
</dbReference>
<feature type="domain" description="Glycoside hydrolase family 2 immunoglobulin-like beta-sandwich" evidence="5">
    <location>
        <begin position="249"/>
        <end position="367"/>
    </location>
</feature>
<keyword evidence="2" id="KW-0378">Hydrolase</keyword>
<proteinExistence type="inferred from homology"/>
<dbReference type="InterPro" id="IPR043534">
    <property type="entry name" value="EBDG/EBM"/>
</dbReference>
<gene>
    <name evidence="8" type="ORF">SAMN05414137_104397</name>
</gene>
<dbReference type="InterPro" id="IPR017853">
    <property type="entry name" value="GH"/>
</dbReference>
<evidence type="ECO:0000256" key="4">
    <source>
        <dbReference type="SAM" id="SignalP"/>
    </source>
</evidence>
<feature type="domain" description="Beta-mannosidase-like galactose-binding" evidence="7">
    <location>
        <begin position="96"/>
        <end position="211"/>
    </location>
</feature>
<dbReference type="STRING" id="235985.SAMN05414137_104397"/>
<dbReference type="Gene3D" id="2.60.120.260">
    <property type="entry name" value="Galactose-binding domain-like"/>
    <property type="match status" value="1"/>
</dbReference>